<feature type="domain" description="SGNH hydrolase-type esterase" evidence="1">
    <location>
        <begin position="97"/>
        <end position="297"/>
    </location>
</feature>
<dbReference type="PANTHER" id="PTHR37834:SF2">
    <property type="entry name" value="ESTERASE, SGNH HYDROLASE-TYPE"/>
    <property type="match status" value="1"/>
</dbReference>
<evidence type="ECO:0000259" key="2">
    <source>
        <dbReference type="Pfam" id="PF17996"/>
    </source>
</evidence>
<dbReference type="InterPro" id="IPR013830">
    <property type="entry name" value="SGNH_hydro"/>
</dbReference>
<dbReference type="Gene3D" id="3.40.50.1110">
    <property type="entry name" value="SGNH hydrolase"/>
    <property type="match status" value="1"/>
</dbReference>
<dbReference type="Pfam" id="PF13472">
    <property type="entry name" value="Lipase_GDSL_2"/>
    <property type="match status" value="1"/>
</dbReference>
<dbReference type="CDD" id="cd01831">
    <property type="entry name" value="Endoglucanase_E_like"/>
    <property type="match status" value="1"/>
</dbReference>
<dbReference type="PANTHER" id="PTHR37834">
    <property type="entry name" value="GDSL-LIKE LIPASE/ACYLHYDROLASE DOMAIN PROTEIN (AFU_ORTHOLOGUE AFUA_2G00620)"/>
    <property type="match status" value="1"/>
</dbReference>
<dbReference type="InterPro" id="IPR040794">
    <property type="entry name" value="CE2_N"/>
</dbReference>
<name>A0ABR3ZBK6_9PEZI</name>
<evidence type="ECO:0000313" key="3">
    <source>
        <dbReference type="EMBL" id="KAL1897954.1"/>
    </source>
</evidence>
<gene>
    <name evidence="3" type="ORF">Sste5346_003806</name>
</gene>
<sequence>MSRTGVAFSFNGTAATIGFTSVTGNNSVELVVDGGAPTVISNVDGNNISVTKLTQGTHTVVLHKRSEALFGSLFVGDVTTDGTLVTGPEPTHQIEIIGDSISVGYGLDGTNPCTNTAAVEDNPKTYGALAADKLGADYSIVAWSGKGLIRNYPTGGVDTSPIMPQLYTRYGADDADNSYTFPATWSPAAIVVNLGTNDFAYSGSRDPIDASAFTTAMVKFVRTGIQAHYPKAHVFLMGSPMLSDPYPSAADAQKTTETDALKNATAQLGANAHFVDWPTQGSDVGCDYHPNAATHAAQGDVLAKAIAAAIGW</sequence>
<reference evidence="3 4" key="1">
    <citation type="journal article" date="2024" name="IMA Fungus">
        <title>IMA Genome - F19 : A genome assembly and annotation guide to empower mycologists, including annotated draft genome sequences of Ceratocystis pirilliformis, Diaporthe australafricana, Fusarium ophioides, Paecilomyces lecythidis, and Sporothrix stenoceras.</title>
        <authorList>
            <person name="Aylward J."/>
            <person name="Wilson A.M."/>
            <person name="Visagie C.M."/>
            <person name="Spraker J."/>
            <person name="Barnes I."/>
            <person name="Buitendag C."/>
            <person name="Ceriani C."/>
            <person name="Del Mar Angel L."/>
            <person name="du Plessis D."/>
            <person name="Fuchs T."/>
            <person name="Gasser K."/>
            <person name="Kramer D."/>
            <person name="Li W."/>
            <person name="Munsamy K."/>
            <person name="Piso A."/>
            <person name="Price J.L."/>
            <person name="Sonnekus B."/>
            <person name="Thomas C."/>
            <person name="van der Nest A."/>
            <person name="van Dijk A."/>
            <person name="van Heerden A."/>
            <person name="van Vuuren N."/>
            <person name="Yilmaz N."/>
            <person name="Duong T.A."/>
            <person name="van der Merwe N.A."/>
            <person name="Wingfield M.J."/>
            <person name="Wingfield B.D."/>
        </authorList>
    </citation>
    <scope>NUCLEOTIDE SEQUENCE [LARGE SCALE GENOMIC DNA]</scope>
    <source>
        <strain evidence="3 4">CMW 5346</strain>
    </source>
</reference>
<keyword evidence="4" id="KW-1185">Reference proteome</keyword>
<dbReference type="Pfam" id="PF17996">
    <property type="entry name" value="CE2_N"/>
    <property type="match status" value="1"/>
</dbReference>
<dbReference type="InterPro" id="IPR037461">
    <property type="entry name" value="CtCE2-like_dom"/>
</dbReference>
<organism evidence="3 4">
    <name type="scientific">Sporothrix stenoceras</name>
    <dbReference type="NCBI Taxonomy" id="5173"/>
    <lineage>
        <taxon>Eukaryota</taxon>
        <taxon>Fungi</taxon>
        <taxon>Dikarya</taxon>
        <taxon>Ascomycota</taxon>
        <taxon>Pezizomycotina</taxon>
        <taxon>Sordariomycetes</taxon>
        <taxon>Sordariomycetidae</taxon>
        <taxon>Ophiostomatales</taxon>
        <taxon>Ophiostomataceae</taxon>
        <taxon>Sporothrix</taxon>
    </lineage>
</organism>
<dbReference type="Proteomes" id="UP001583186">
    <property type="component" value="Unassembled WGS sequence"/>
</dbReference>
<dbReference type="InterPro" id="IPR052762">
    <property type="entry name" value="PCW_deacetylase/CE"/>
</dbReference>
<evidence type="ECO:0000259" key="1">
    <source>
        <dbReference type="Pfam" id="PF13472"/>
    </source>
</evidence>
<feature type="domain" description="Carbohydrate esterase 2 N-terminal" evidence="2">
    <location>
        <begin position="4"/>
        <end position="84"/>
    </location>
</feature>
<accession>A0ABR3ZBK6</accession>
<dbReference type="SUPFAM" id="SSF52266">
    <property type="entry name" value="SGNH hydrolase"/>
    <property type="match status" value="1"/>
</dbReference>
<comment type="caution">
    <text evidence="3">The sequence shown here is derived from an EMBL/GenBank/DDBJ whole genome shotgun (WGS) entry which is preliminary data.</text>
</comment>
<dbReference type="InterPro" id="IPR036514">
    <property type="entry name" value="SGNH_hydro_sf"/>
</dbReference>
<dbReference type="EMBL" id="JAWCUI010000017">
    <property type="protein sequence ID" value="KAL1897954.1"/>
    <property type="molecule type" value="Genomic_DNA"/>
</dbReference>
<evidence type="ECO:0000313" key="4">
    <source>
        <dbReference type="Proteomes" id="UP001583186"/>
    </source>
</evidence>
<protein>
    <submittedName>
        <fullName evidence="3">Uncharacterized protein</fullName>
    </submittedName>
</protein>
<proteinExistence type="predicted"/>
<dbReference type="Gene3D" id="2.60.120.260">
    <property type="entry name" value="Galactose-binding domain-like"/>
    <property type="match status" value="1"/>
</dbReference>